<dbReference type="GO" id="GO:0008168">
    <property type="term" value="F:methyltransferase activity"/>
    <property type="evidence" value="ECO:0007669"/>
    <property type="project" value="UniProtKB-KW"/>
</dbReference>
<keyword evidence="13" id="KW-0479">Metal-binding</keyword>
<dbReference type="GO" id="GO:0032259">
    <property type="term" value="P:methylation"/>
    <property type="evidence" value="ECO:0007669"/>
    <property type="project" value="UniProtKB-KW"/>
</dbReference>
<dbReference type="Proteomes" id="UP000641386">
    <property type="component" value="Unassembled WGS sequence"/>
</dbReference>
<gene>
    <name evidence="14" type="ORF">GCM10014715_65220</name>
</gene>
<dbReference type="GO" id="GO:0046872">
    <property type="term" value="F:metal ion binding"/>
    <property type="evidence" value="ECO:0007669"/>
    <property type="project" value="UniProtKB-KW"/>
</dbReference>
<evidence type="ECO:0000256" key="10">
    <source>
        <dbReference type="ARBA" id="ARBA00030169"/>
    </source>
</evidence>
<dbReference type="GO" id="GO:0047443">
    <property type="term" value="F:4-hydroxy-4-methyl-2-oxoglutarate aldolase activity"/>
    <property type="evidence" value="ECO:0007669"/>
    <property type="project" value="UniProtKB-EC"/>
</dbReference>
<evidence type="ECO:0000256" key="3">
    <source>
        <dbReference type="ARBA" id="ARBA00008621"/>
    </source>
</evidence>
<dbReference type="EMBL" id="BNBC01000039">
    <property type="protein sequence ID" value="GHE99990.1"/>
    <property type="molecule type" value="Genomic_DNA"/>
</dbReference>
<evidence type="ECO:0000256" key="6">
    <source>
        <dbReference type="ARBA" id="ARBA00012947"/>
    </source>
</evidence>
<keyword evidence="13" id="KW-0460">Magnesium</keyword>
<evidence type="ECO:0000256" key="7">
    <source>
        <dbReference type="ARBA" id="ARBA00016549"/>
    </source>
</evidence>
<feature type="binding site" evidence="13">
    <location>
        <begin position="85"/>
        <end position="88"/>
    </location>
    <ligand>
        <name>substrate</name>
    </ligand>
</feature>
<dbReference type="PANTHER" id="PTHR33254:SF4">
    <property type="entry name" value="4-HYDROXY-4-METHYL-2-OXOGLUTARATE ALDOLASE 3-RELATED"/>
    <property type="match status" value="1"/>
</dbReference>
<evidence type="ECO:0000313" key="15">
    <source>
        <dbReference type="Proteomes" id="UP000641386"/>
    </source>
</evidence>
<evidence type="ECO:0000256" key="1">
    <source>
        <dbReference type="ARBA" id="ARBA00001342"/>
    </source>
</evidence>
<comment type="catalytic activity">
    <reaction evidence="12">
        <text>oxaloacetate + H(+) = pyruvate + CO2</text>
        <dbReference type="Rhea" id="RHEA:15641"/>
        <dbReference type="ChEBI" id="CHEBI:15361"/>
        <dbReference type="ChEBI" id="CHEBI:15378"/>
        <dbReference type="ChEBI" id="CHEBI:16452"/>
        <dbReference type="ChEBI" id="CHEBI:16526"/>
        <dbReference type="EC" id="4.1.1.112"/>
    </reaction>
</comment>
<dbReference type="EC" id="4.1.3.17" evidence="5"/>
<keyword evidence="14" id="KW-0489">Methyltransferase</keyword>
<reference evidence="14" key="2">
    <citation type="submission" date="2020-09" db="EMBL/GenBank/DDBJ databases">
        <authorList>
            <person name="Sun Q."/>
            <person name="Ohkuma M."/>
        </authorList>
    </citation>
    <scope>NUCLEOTIDE SEQUENCE</scope>
    <source>
        <strain evidence="14">JCM 3302</strain>
    </source>
</reference>
<accession>A0A919ADW8</accession>
<dbReference type="Gene3D" id="3.50.30.40">
    <property type="entry name" value="Ribonuclease E inhibitor RraA/RraA-like"/>
    <property type="match status" value="1"/>
</dbReference>
<evidence type="ECO:0000256" key="4">
    <source>
        <dbReference type="ARBA" id="ARBA00011233"/>
    </source>
</evidence>
<dbReference type="AlphaFoldDB" id="A0A919ADW8"/>
<comment type="catalytic activity">
    <reaction evidence="1">
        <text>4-hydroxy-4-methyl-2-oxoglutarate = 2 pyruvate</text>
        <dbReference type="Rhea" id="RHEA:22748"/>
        <dbReference type="ChEBI" id="CHEBI:15361"/>
        <dbReference type="ChEBI" id="CHEBI:58276"/>
        <dbReference type="EC" id="4.1.3.17"/>
    </reaction>
</comment>
<evidence type="ECO:0000256" key="13">
    <source>
        <dbReference type="PIRSR" id="PIRSR605493-1"/>
    </source>
</evidence>
<comment type="cofactor">
    <cofactor evidence="2">
        <name>a divalent metal cation</name>
        <dbReference type="ChEBI" id="CHEBI:60240"/>
    </cofactor>
</comment>
<dbReference type="Pfam" id="PF03737">
    <property type="entry name" value="RraA-like"/>
    <property type="match status" value="1"/>
</dbReference>
<protein>
    <recommendedName>
        <fullName evidence="7">Putative 4-hydroxy-4-methyl-2-oxoglutarate aldolase</fullName>
        <ecNumber evidence="6">4.1.1.112</ecNumber>
        <ecNumber evidence="5">4.1.3.17</ecNumber>
    </recommendedName>
    <alternativeName>
        <fullName evidence="11">Oxaloacetate decarboxylase</fullName>
    </alternativeName>
    <alternativeName>
        <fullName evidence="9">Regulator of ribonuclease activity homolog</fullName>
    </alternativeName>
    <alternativeName>
        <fullName evidence="10">RraA-like protein</fullName>
    </alternativeName>
</protein>
<organism evidence="14 15">
    <name type="scientific">Streptomyces spiralis</name>
    <dbReference type="NCBI Taxonomy" id="66376"/>
    <lineage>
        <taxon>Bacteria</taxon>
        <taxon>Bacillati</taxon>
        <taxon>Actinomycetota</taxon>
        <taxon>Actinomycetes</taxon>
        <taxon>Kitasatosporales</taxon>
        <taxon>Streptomycetaceae</taxon>
        <taxon>Streptomyces</taxon>
    </lineage>
</organism>
<keyword evidence="14" id="KW-0808">Transferase</keyword>
<dbReference type="GO" id="GO:0008948">
    <property type="term" value="F:oxaloacetate decarboxylase activity"/>
    <property type="evidence" value="ECO:0007669"/>
    <property type="project" value="UniProtKB-EC"/>
</dbReference>
<evidence type="ECO:0000256" key="8">
    <source>
        <dbReference type="ARBA" id="ARBA00025046"/>
    </source>
</evidence>
<proteinExistence type="inferred from homology"/>
<comment type="caution">
    <text evidence="14">The sequence shown here is derived from an EMBL/GenBank/DDBJ whole genome shotgun (WGS) entry which is preliminary data.</text>
</comment>
<sequence>MTEPVVVEAFRDVPVTTLADLLGREQVMDIGIRPLWQPVPRVAGPAFTVRCPPGDNLMLHAAVHRAEPGSVIVVESGDLDYALAGGNVCAVARRRGVAAFVADGLIRDLAEVREMGFPVFARGVIPVPGGKSVASPLNRPVRCGGVQVDAGDIVVADEEGVVTVPAARADEILTAAHAQLVKEATQTPEEWESAHRARIDGILGEQGFEV</sequence>
<dbReference type="CDD" id="cd16841">
    <property type="entry name" value="RraA_family"/>
    <property type="match status" value="1"/>
</dbReference>
<comment type="cofactor">
    <cofactor evidence="13">
        <name>Mg(2+)</name>
        <dbReference type="ChEBI" id="CHEBI:18420"/>
    </cofactor>
</comment>
<evidence type="ECO:0000256" key="5">
    <source>
        <dbReference type="ARBA" id="ARBA00012213"/>
    </source>
</evidence>
<evidence type="ECO:0000256" key="2">
    <source>
        <dbReference type="ARBA" id="ARBA00001968"/>
    </source>
</evidence>
<comment type="similarity">
    <text evidence="3">Belongs to the class II aldolase/RraA-like family.</text>
</comment>
<evidence type="ECO:0000256" key="12">
    <source>
        <dbReference type="ARBA" id="ARBA00047973"/>
    </source>
</evidence>
<dbReference type="SUPFAM" id="SSF89562">
    <property type="entry name" value="RraA-like"/>
    <property type="match status" value="1"/>
</dbReference>
<comment type="subunit">
    <text evidence="4">Homotrimer.</text>
</comment>
<feature type="binding site" evidence="13">
    <location>
        <position position="107"/>
    </location>
    <ligand>
        <name>substrate</name>
    </ligand>
</feature>
<reference evidence="14" key="1">
    <citation type="journal article" date="2014" name="Int. J. Syst. Evol. Microbiol.">
        <title>Complete genome sequence of Corynebacterium casei LMG S-19264T (=DSM 44701T), isolated from a smear-ripened cheese.</title>
        <authorList>
            <consortium name="US DOE Joint Genome Institute (JGI-PGF)"/>
            <person name="Walter F."/>
            <person name="Albersmeier A."/>
            <person name="Kalinowski J."/>
            <person name="Ruckert C."/>
        </authorList>
    </citation>
    <scope>NUCLEOTIDE SEQUENCE</scope>
    <source>
        <strain evidence="14">JCM 3302</strain>
    </source>
</reference>
<dbReference type="PANTHER" id="PTHR33254">
    <property type="entry name" value="4-HYDROXY-4-METHYL-2-OXOGLUTARATE ALDOLASE 3-RELATED"/>
    <property type="match status" value="1"/>
</dbReference>
<name>A0A919ADW8_9ACTN</name>
<dbReference type="RefSeq" id="WP_189905966.1">
    <property type="nucleotide sequence ID" value="NZ_BNBC01000039.1"/>
</dbReference>
<evidence type="ECO:0000313" key="14">
    <source>
        <dbReference type="EMBL" id="GHE99990.1"/>
    </source>
</evidence>
<evidence type="ECO:0000256" key="11">
    <source>
        <dbReference type="ARBA" id="ARBA00032305"/>
    </source>
</evidence>
<dbReference type="InterPro" id="IPR036704">
    <property type="entry name" value="RraA/RraA-like_sf"/>
</dbReference>
<dbReference type="InterPro" id="IPR005493">
    <property type="entry name" value="RraA/RraA-like"/>
</dbReference>
<comment type="function">
    <text evidence="8">Catalyzes the aldol cleavage of 4-hydroxy-4-methyl-2-oxoglutarate (HMG) into 2 molecules of pyruvate. Also contains a secondary oxaloacetate (OAA) decarboxylase activity due to the common pyruvate enolate transition state formed following C-C bond cleavage in the retro-aldol and decarboxylation reactions.</text>
</comment>
<feature type="binding site" evidence="13">
    <location>
        <position position="108"/>
    </location>
    <ligand>
        <name>Mg(2+)</name>
        <dbReference type="ChEBI" id="CHEBI:18420"/>
    </ligand>
</feature>
<evidence type="ECO:0000256" key="9">
    <source>
        <dbReference type="ARBA" id="ARBA00029596"/>
    </source>
</evidence>
<keyword evidence="15" id="KW-1185">Reference proteome</keyword>
<dbReference type="EC" id="4.1.1.112" evidence="6"/>